<sequence length="56" mass="6543">MAGYRTQQWRLLKNEMNELWGADTQPLYTDEDLYKLCDDLAKAGDHVNSFGDFRSD</sequence>
<dbReference type="RefSeq" id="XP_007415602.1">
    <property type="nucleotide sequence ID" value="XM_007415540.1"/>
</dbReference>
<dbReference type="HOGENOM" id="CLU_3014669_0_0_1"/>
<dbReference type="AlphaFoldDB" id="F4S275"/>
<dbReference type="KEGG" id="mlr:MELLADRAFT_92619"/>
<dbReference type="EMBL" id="GL883140">
    <property type="protein sequence ID" value="EGG01252.1"/>
    <property type="molecule type" value="Genomic_DNA"/>
</dbReference>
<proteinExistence type="predicted"/>
<evidence type="ECO:0000313" key="2">
    <source>
        <dbReference type="Proteomes" id="UP000001072"/>
    </source>
</evidence>
<name>F4S275_MELLP</name>
<accession>F4S275</accession>
<organism evidence="2">
    <name type="scientific">Melampsora larici-populina (strain 98AG31 / pathotype 3-4-7)</name>
    <name type="common">Poplar leaf rust fungus</name>
    <dbReference type="NCBI Taxonomy" id="747676"/>
    <lineage>
        <taxon>Eukaryota</taxon>
        <taxon>Fungi</taxon>
        <taxon>Dikarya</taxon>
        <taxon>Basidiomycota</taxon>
        <taxon>Pucciniomycotina</taxon>
        <taxon>Pucciniomycetes</taxon>
        <taxon>Pucciniales</taxon>
        <taxon>Melampsoraceae</taxon>
        <taxon>Melampsora</taxon>
    </lineage>
</organism>
<evidence type="ECO:0000313" key="1">
    <source>
        <dbReference type="EMBL" id="EGG01252.1"/>
    </source>
</evidence>
<gene>
    <name evidence="1" type="ORF">MELLADRAFT_92619</name>
</gene>
<dbReference type="VEuPathDB" id="FungiDB:MELLADRAFT_92619"/>
<keyword evidence="2" id="KW-1185">Reference proteome</keyword>
<dbReference type="InParanoid" id="F4S275"/>
<protein>
    <submittedName>
        <fullName evidence="1">Uncharacterized protein</fullName>
    </submittedName>
</protein>
<dbReference type="GeneID" id="18936310"/>
<reference evidence="2" key="1">
    <citation type="journal article" date="2011" name="Proc. Natl. Acad. Sci. U.S.A.">
        <title>Obligate biotrophy features unraveled by the genomic analysis of rust fungi.</title>
        <authorList>
            <person name="Duplessis S."/>
            <person name="Cuomo C.A."/>
            <person name="Lin Y.-C."/>
            <person name="Aerts A."/>
            <person name="Tisserant E."/>
            <person name="Veneault-Fourrey C."/>
            <person name="Joly D.L."/>
            <person name="Hacquard S."/>
            <person name="Amselem J."/>
            <person name="Cantarel B.L."/>
            <person name="Chiu R."/>
            <person name="Coutinho P.M."/>
            <person name="Feau N."/>
            <person name="Field M."/>
            <person name="Frey P."/>
            <person name="Gelhaye E."/>
            <person name="Goldberg J."/>
            <person name="Grabherr M.G."/>
            <person name="Kodira C.D."/>
            <person name="Kohler A."/>
            <person name="Kuees U."/>
            <person name="Lindquist E.A."/>
            <person name="Lucas S.M."/>
            <person name="Mago R."/>
            <person name="Mauceli E."/>
            <person name="Morin E."/>
            <person name="Murat C."/>
            <person name="Pangilinan J.L."/>
            <person name="Park R."/>
            <person name="Pearson M."/>
            <person name="Quesneville H."/>
            <person name="Rouhier N."/>
            <person name="Sakthikumar S."/>
            <person name="Salamov A.A."/>
            <person name="Schmutz J."/>
            <person name="Selles B."/>
            <person name="Shapiro H."/>
            <person name="Tanguay P."/>
            <person name="Tuskan G.A."/>
            <person name="Henrissat B."/>
            <person name="Van de Peer Y."/>
            <person name="Rouze P."/>
            <person name="Ellis J.G."/>
            <person name="Dodds P.N."/>
            <person name="Schein J.E."/>
            <person name="Zhong S."/>
            <person name="Hamelin R.C."/>
            <person name="Grigoriev I.V."/>
            <person name="Szabo L.J."/>
            <person name="Martin F."/>
        </authorList>
    </citation>
    <scope>NUCLEOTIDE SEQUENCE [LARGE SCALE GENOMIC DNA]</scope>
    <source>
        <strain evidence="2">98AG31 / pathotype 3-4-7</strain>
    </source>
</reference>
<dbReference type="Proteomes" id="UP000001072">
    <property type="component" value="Unassembled WGS sequence"/>
</dbReference>